<keyword evidence="3" id="KW-1185">Reference proteome</keyword>
<dbReference type="Proteomes" id="UP001218638">
    <property type="component" value="Chromosome"/>
</dbReference>
<feature type="compositionally biased region" description="Low complexity" evidence="1">
    <location>
        <begin position="42"/>
        <end position="65"/>
    </location>
</feature>
<name>A0AAE9ZVU8_9BACT</name>
<dbReference type="AlphaFoldDB" id="A0AAE9ZVU8"/>
<evidence type="ECO:0000313" key="2">
    <source>
        <dbReference type="EMBL" id="WED63805.1"/>
    </source>
</evidence>
<proteinExistence type="predicted"/>
<gene>
    <name evidence="2" type="ORF">PXH66_15820</name>
</gene>
<evidence type="ECO:0000313" key="3">
    <source>
        <dbReference type="Proteomes" id="UP001218638"/>
    </source>
</evidence>
<sequence>MKTKRRVKMLIIIGLLAVAFMFSRALRYRSRTTPTRPPQHLTTPAPTTAPVPVETAPTPVATTTVPPHPDTPAQRAIEIQDGQTIDFSSGRPRVSQTVADQAAMDAALAEMEAATAGVVISGEDLPNTSPAPPTPAGDP</sequence>
<feature type="region of interest" description="Disordered" evidence="1">
    <location>
        <begin position="119"/>
        <end position="139"/>
    </location>
</feature>
<dbReference type="RefSeq" id="WP_330930508.1">
    <property type="nucleotide sequence ID" value="NZ_CP119075.1"/>
</dbReference>
<feature type="compositionally biased region" description="Pro residues" evidence="1">
    <location>
        <begin position="129"/>
        <end position="139"/>
    </location>
</feature>
<dbReference type="KEGG" id="slom:PXH66_15820"/>
<organism evidence="2 3">
    <name type="scientific">Synoicihabitans lomoniglobus</name>
    <dbReference type="NCBI Taxonomy" id="2909285"/>
    <lineage>
        <taxon>Bacteria</taxon>
        <taxon>Pseudomonadati</taxon>
        <taxon>Verrucomicrobiota</taxon>
        <taxon>Opitutia</taxon>
        <taxon>Opitutales</taxon>
        <taxon>Opitutaceae</taxon>
        <taxon>Synoicihabitans</taxon>
    </lineage>
</organism>
<feature type="region of interest" description="Disordered" evidence="1">
    <location>
        <begin position="31"/>
        <end position="72"/>
    </location>
</feature>
<dbReference type="EMBL" id="CP119075">
    <property type="protein sequence ID" value="WED63805.1"/>
    <property type="molecule type" value="Genomic_DNA"/>
</dbReference>
<protein>
    <submittedName>
        <fullName evidence="2">Uncharacterized protein</fullName>
    </submittedName>
</protein>
<accession>A0AAE9ZVU8</accession>
<reference evidence="2" key="1">
    <citation type="submission" date="2023-03" db="EMBL/GenBank/DDBJ databases">
        <title>Lomoglobus Profundus gen. nov., sp. nov., a novel member of the phylum Verrucomicrobia, isolated from deep-marine sediment of South China Sea.</title>
        <authorList>
            <person name="Ahmad T."/>
            <person name="Ishaq S.E."/>
            <person name="Wang F."/>
        </authorList>
    </citation>
    <scope>NUCLEOTIDE SEQUENCE</scope>
    <source>
        <strain evidence="2">LMO-M01</strain>
    </source>
</reference>
<evidence type="ECO:0000256" key="1">
    <source>
        <dbReference type="SAM" id="MobiDB-lite"/>
    </source>
</evidence>